<proteinExistence type="predicted"/>
<accession>U6REY6</accession>
<name>U6REY6_9BACT</name>
<dbReference type="AlphaFoldDB" id="U6REY6"/>
<gene>
    <name evidence="3" type="ORF">HMPREF1534_02025</name>
</gene>
<dbReference type="Gene3D" id="3.30.1450.10">
    <property type="match status" value="1"/>
</dbReference>
<dbReference type="GeneID" id="60062022"/>
<dbReference type="RefSeq" id="WP_005940455.1">
    <property type="nucleotide sequence ID" value="NZ_KB890342.1"/>
</dbReference>
<organism evidence="3 4">
    <name type="scientific">Phocaeicola massiliensis B84634 = Timone 84634 = DSM 17679 = JCM 13223</name>
    <dbReference type="NCBI Taxonomy" id="1121098"/>
    <lineage>
        <taxon>Bacteria</taxon>
        <taxon>Pseudomonadati</taxon>
        <taxon>Bacteroidota</taxon>
        <taxon>Bacteroidia</taxon>
        <taxon>Bacteroidales</taxon>
        <taxon>Bacteroidaceae</taxon>
        <taxon>Phocaeicola</taxon>
    </lineage>
</organism>
<evidence type="ECO:0000256" key="1">
    <source>
        <dbReference type="ARBA" id="ARBA00022729"/>
    </source>
</evidence>
<dbReference type="Pfam" id="PF14771">
    <property type="entry name" value="DUF4476"/>
    <property type="match status" value="1"/>
</dbReference>
<comment type="caution">
    <text evidence="3">The sequence shown here is derived from an EMBL/GenBank/DDBJ whole genome shotgun (WGS) entry which is preliminary data.</text>
</comment>
<dbReference type="HOGENOM" id="CLU_075739_0_0_10"/>
<protein>
    <recommendedName>
        <fullName evidence="2">DUF4476 domain-containing protein</fullName>
    </recommendedName>
</protein>
<dbReference type="PATRIC" id="fig|1121098.3.peg.2058"/>
<evidence type="ECO:0000259" key="2">
    <source>
        <dbReference type="Pfam" id="PF14771"/>
    </source>
</evidence>
<dbReference type="InterPro" id="IPR028011">
    <property type="entry name" value="DUF4476"/>
</dbReference>
<dbReference type="Proteomes" id="UP000017831">
    <property type="component" value="Unassembled WGS sequence"/>
</dbReference>
<reference evidence="3 4" key="1">
    <citation type="submission" date="2013-04" db="EMBL/GenBank/DDBJ databases">
        <title>The Genome Sequence of Bacteroides massiliensis DSM 17679.</title>
        <authorList>
            <consortium name="The Broad Institute Genomics Platform"/>
            <person name="Earl A."/>
            <person name="Ward D."/>
            <person name="Feldgarden M."/>
            <person name="Gevers D."/>
            <person name="Martens E."/>
            <person name="Fenner L."/>
            <person name="Roux V."/>
            <person name="Mallet M.N."/>
            <person name="Raoult D."/>
            <person name="Walker B."/>
            <person name="Young S."/>
            <person name="Zeng Q."/>
            <person name="Gargeya S."/>
            <person name="Fitzgerald M."/>
            <person name="Haas B."/>
            <person name="Abouelleil A."/>
            <person name="Allen A.W."/>
            <person name="Alvarado L."/>
            <person name="Arachchi H.M."/>
            <person name="Berlin A.M."/>
            <person name="Chapman S.B."/>
            <person name="Gainer-Dewar J."/>
            <person name="Goldberg J."/>
            <person name="Griggs A."/>
            <person name="Gujja S."/>
            <person name="Hansen M."/>
            <person name="Howarth C."/>
            <person name="Imamovic A."/>
            <person name="Ireland A."/>
            <person name="Larimer J."/>
            <person name="McCowan C."/>
            <person name="Murphy C."/>
            <person name="Pearson M."/>
            <person name="Poon T.W."/>
            <person name="Priest M."/>
            <person name="Roberts A."/>
            <person name="Saif S."/>
            <person name="Shea T."/>
            <person name="Sisk P."/>
            <person name="Sykes S."/>
            <person name="Wortman J."/>
            <person name="Nusbaum C."/>
            <person name="Birren B."/>
        </authorList>
    </citation>
    <scope>NUCLEOTIDE SEQUENCE [LARGE SCALE GENOMIC DNA]</scope>
    <source>
        <strain evidence="4">B84634 / Timone 84634 / DSM 17679 / JCM 13223</strain>
    </source>
</reference>
<dbReference type="PROSITE" id="PS51257">
    <property type="entry name" value="PROKAR_LIPOPROTEIN"/>
    <property type="match status" value="1"/>
</dbReference>
<keyword evidence="1" id="KW-0732">Signal</keyword>
<sequence length="225" mass="25578">MKRVKETLAVLFLSLVLGSCGSLMDNNILLSIHKGMTQEEVTKLLGRPDYRRFDEQGEQWEYRKGGGIGHYGTTILIDFKNNLVSNLDSFESVPTPPAVAVCPPAQVESTVVAPRPPHHNGHRPNYPQITSDNDFQQLYNKIKQKPFKDEQLDILSLAAGHRWFSCQQCVRLMSIYTFDDDKLKVLQILATRIADKENYDKIINSLDFLSSEDKAKEMLGIPKKR</sequence>
<dbReference type="eggNOG" id="COG2913">
    <property type="taxonomic scope" value="Bacteria"/>
</dbReference>
<keyword evidence="4" id="KW-1185">Reference proteome</keyword>
<evidence type="ECO:0000313" key="4">
    <source>
        <dbReference type="Proteomes" id="UP000017831"/>
    </source>
</evidence>
<evidence type="ECO:0000313" key="3">
    <source>
        <dbReference type="EMBL" id="EOA54632.1"/>
    </source>
</evidence>
<feature type="domain" description="DUF4476" evidence="2">
    <location>
        <begin position="131"/>
        <end position="219"/>
    </location>
</feature>
<dbReference type="OrthoDB" id="1014870at2"/>
<dbReference type="InterPro" id="IPR037873">
    <property type="entry name" value="BamE-like"/>
</dbReference>
<dbReference type="EMBL" id="AQHY01000025">
    <property type="protein sequence ID" value="EOA54632.1"/>
    <property type="molecule type" value="Genomic_DNA"/>
</dbReference>
<dbReference type="STRING" id="1121098.HMPREF1534_02025"/>